<organism evidence="1 2">
    <name type="scientific">Clostridium kluyveri (strain NBRC 12016)</name>
    <dbReference type="NCBI Taxonomy" id="583346"/>
    <lineage>
        <taxon>Bacteria</taxon>
        <taxon>Bacillati</taxon>
        <taxon>Bacillota</taxon>
        <taxon>Clostridia</taxon>
        <taxon>Eubacteriales</taxon>
        <taxon>Clostridiaceae</taxon>
        <taxon>Clostridium</taxon>
    </lineage>
</organism>
<reference evidence="2" key="1">
    <citation type="submission" date="2005-09" db="EMBL/GenBank/DDBJ databases">
        <title>Complete genome sequence of Clostridium kluyveri and comparative genomics of Clostridia species.</title>
        <authorList>
            <person name="Inui M."/>
            <person name="Nonaka H."/>
            <person name="Shinoda Y."/>
            <person name="Ikenaga Y."/>
            <person name="Abe M."/>
            <person name="Naito K."/>
            <person name="Vertes A.A."/>
            <person name="Yukawa H."/>
        </authorList>
    </citation>
    <scope>NUCLEOTIDE SEQUENCE [LARGE SCALE GENOMIC DNA]</scope>
    <source>
        <strain evidence="2">NBRC 12016</strain>
    </source>
</reference>
<proteinExistence type="predicted"/>
<evidence type="ECO:0000313" key="2">
    <source>
        <dbReference type="Proteomes" id="UP000007969"/>
    </source>
</evidence>
<evidence type="ECO:0000313" key="1">
    <source>
        <dbReference type="EMBL" id="BAH08475.1"/>
    </source>
</evidence>
<accession>B9DXN2</accession>
<name>B9DXN2_CLOK1</name>
<dbReference type="HOGENOM" id="CLU_1228171_0_0_9"/>
<dbReference type="Proteomes" id="UP000007969">
    <property type="component" value="Chromosome"/>
</dbReference>
<dbReference type="AlphaFoldDB" id="B9DXN2"/>
<gene>
    <name evidence="1" type="ordered locus">CKR_3424</name>
</gene>
<protein>
    <submittedName>
        <fullName evidence="1">Uncharacterized protein</fullName>
    </submittedName>
</protein>
<sequence>MVLMRLDLVLVSSPNCPAMRGISPAASIKPSPSRAWSLTTISPEISTVACRNAVRHRPITCLHHETKPSIYPRGTLNIYKLPTAIWMRRMPPLLRLAKNTLMTAYPIRINIKIIMIGLVIVFRPPNTLLVMACSRFPAFCNDAMMPWATVPKSVPNPVIPAVKLPCKDTDSLYSSTGTVVNSPTAMKPLIALRAVSLMLPLPDWYSIPHSKAATTRPTPYSAHAR</sequence>
<dbReference type="KEGG" id="ckr:CKR_3424"/>
<dbReference type="EMBL" id="AP009049">
    <property type="protein sequence ID" value="BAH08475.1"/>
    <property type="molecule type" value="Genomic_DNA"/>
</dbReference>